<feature type="domain" description="Anaphase-promoting complex subunit 4-like WD40" evidence="7">
    <location>
        <begin position="128"/>
        <end position="208"/>
    </location>
</feature>
<comment type="caution">
    <text evidence="8">The sequence shown here is derived from an EMBL/GenBank/DDBJ whole genome shotgun (WGS) entry which is preliminary data.</text>
</comment>
<dbReference type="InterPro" id="IPR001680">
    <property type="entry name" value="WD40_rpt"/>
</dbReference>
<feature type="compositionally biased region" description="Acidic residues" evidence="5">
    <location>
        <begin position="627"/>
        <end position="659"/>
    </location>
</feature>
<evidence type="ECO:0000259" key="6">
    <source>
        <dbReference type="Pfam" id="PF04003"/>
    </source>
</evidence>
<keyword evidence="2" id="KW-0539">Nucleus</keyword>
<feature type="repeat" description="WD" evidence="4">
    <location>
        <begin position="157"/>
        <end position="198"/>
    </location>
</feature>
<dbReference type="GO" id="GO:0005730">
    <property type="term" value="C:nucleolus"/>
    <property type="evidence" value="ECO:0007669"/>
    <property type="project" value="TreeGrafter"/>
</dbReference>
<dbReference type="Pfam" id="PF04003">
    <property type="entry name" value="Utp12"/>
    <property type="match status" value="1"/>
</dbReference>
<accession>A0A3N0XWA7</accession>
<gene>
    <name evidence="8" type="ORF">DPX16_15388</name>
</gene>
<dbReference type="InterPro" id="IPR036322">
    <property type="entry name" value="WD40_repeat_dom_sf"/>
</dbReference>
<dbReference type="InterPro" id="IPR015943">
    <property type="entry name" value="WD40/YVTN_repeat-like_dom_sf"/>
</dbReference>
<evidence type="ECO:0000256" key="1">
    <source>
        <dbReference type="ARBA" id="ARBA00004123"/>
    </source>
</evidence>
<dbReference type="PANTHER" id="PTHR44267:SF1">
    <property type="entry name" value="WD REPEAT-CONTAINING PROTEIN 43"/>
    <property type="match status" value="1"/>
</dbReference>
<feature type="domain" description="Small-subunit processome Utp12" evidence="6">
    <location>
        <begin position="501"/>
        <end position="602"/>
    </location>
</feature>
<evidence type="ECO:0000313" key="9">
    <source>
        <dbReference type="Proteomes" id="UP000281406"/>
    </source>
</evidence>
<dbReference type="PANTHER" id="PTHR44267">
    <property type="entry name" value="WD REPEAT-CONTAINING PROTEIN 43"/>
    <property type="match status" value="1"/>
</dbReference>
<dbReference type="InterPro" id="IPR052414">
    <property type="entry name" value="U3_snoRNA-assoc_WDR"/>
</dbReference>
<dbReference type="EMBL" id="RJVU01059333">
    <property type="protein sequence ID" value="ROJ78863.1"/>
    <property type="molecule type" value="Genomic_DNA"/>
</dbReference>
<evidence type="ECO:0000256" key="5">
    <source>
        <dbReference type="SAM" id="MobiDB-lite"/>
    </source>
</evidence>
<proteinExistence type="inferred from homology"/>
<dbReference type="Proteomes" id="UP000281406">
    <property type="component" value="Unassembled WGS sequence"/>
</dbReference>
<dbReference type="SUPFAM" id="SSF50978">
    <property type="entry name" value="WD40 repeat-like"/>
    <property type="match status" value="1"/>
</dbReference>
<dbReference type="GO" id="GO:0000462">
    <property type="term" value="P:maturation of SSU-rRNA from tricistronic rRNA transcript (SSU-rRNA, 5.8S rRNA, LSU-rRNA)"/>
    <property type="evidence" value="ECO:0007669"/>
    <property type="project" value="TreeGrafter"/>
</dbReference>
<evidence type="ECO:0000259" key="7">
    <source>
        <dbReference type="Pfam" id="PF12894"/>
    </source>
</evidence>
<keyword evidence="9" id="KW-1185">Reference proteome</keyword>
<keyword evidence="4" id="KW-0853">WD repeat</keyword>
<evidence type="ECO:0000256" key="4">
    <source>
        <dbReference type="PROSITE-ProRule" id="PRU00221"/>
    </source>
</evidence>
<dbReference type="PROSITE" id="PS50294">
    <property type="entry name" value="WD_REPEATS_REGION"/>
    <property type="match status" value="1"/>
</dbReference>
<dbReference type="SMART" id="SM00320">
    <property type="entry name" value="WD40"/>
    <property type="match status" value="5"/>
</dbReference>
<feature type="region of interest" description="Disordered" evidence="5">
    <location>
        <begin position="625"/>
        <end position="695"/>
    </location>
</feature>
<name>A0A3N0XWA7_ANAGA</name>
<evidence type="ECO:0000256" key="2">
    <source>
        <dbReference type="ARBA" id="ARBA00023242"/>
    </source>
</evidence>
<dbReference type="PROSITE" id="PS50082">
    <property type="entry name" value="WD_REPEATS_2"/>
    <property type="match status" value="1"/>
</dbReference>
<dbReference type="OrthoDB" id="30195at2759"/>
<dbReference type="Pfam" id="PF00400">
    <property type="entry name" value="WD40"/>
    <property type="match status" value="1"/>
</dbReference>
<protein>
    <submittedName>
        <fullName evidence="8">WD repeat-containing protein 43</fullName>
    </submittedName>
</protein>
<feature type="compositionally biased region" description="Acidic residues" evidence="5">
    <location>
        <begin position="669"/>
        <end position="679"/>
    </location>
</feature>
<comment type="subcellular location">
    <subcellularLocation>
        <location evidence="1">Nucleus</location>
    </subcellularLocation>
</comment>
<evidence type="ECO:0000256" key="3">
    <source>
        <dbReference type="ARBA" id="ARBA00038335"/>
    </source>
</evidence>
<feature type="region of interest" description="Disordered" evidence="5">
    <location>
        <begin position="434"/>
        <end position="458"/>
    </location>
</feature>
<sequence>MARPQTPAGPISVSAAPARLRLRALEFSLTRVSRGADGRTRNGKMAADGGRAALPCTFSPKSQQFLALCAQDGRLRIWNTDSKTLQQEYVPSAHLSAACTCVTWGPCRAVQDVPQRKKRKCEAGSAAEQSDLLALGTAAGSVLIYSTVKGDLHCTLDGGHSGQVNSVQWHPDDSVLYSGSDDTHIAEWDLQKGKVSCKWKADRSAVSSLCISPDGKLLLSAGMTIKMWNLETKEMYRKFTGHSTMVTTLCFATTRPPDSNGMYFLSGAAHDRLLSVWQVRSDGKDKNSVVSFTLTDEPQHIDLQTSNRKDEAMRLAVVCKDGQLHLFEHFLNGICKKPLSPVCSLQVSTMKGDSPVPVPLLAAALCADRQNLKLAYGNHLQPVMETTPFNTSERHVCLVRDVHATLSLSVDTAVSKVKTPIVNQKSKVLIPGLPGHKAPIKLPPNEAEKRKKGATTTEMSIEERLEQIELSASGKGAAKGTSSLQTDSFAVLLVQGLESKDEKILNKIFQTKKDALIKNTVSRLPPPAILPLLEELSRRLQGHPYAALLIVQWFKAVLTQHASYLSSLPDLMSQLGSIYHMIESRVKLYQQLNKLHGKLYLLITQVATSNRTRRVDDVDRTAKLVYEEESSDEDEGSGDEGRPEDDSDNWEEDEASMEVTEDKENHKEEEEDDEEEDMNDESKANGDPENESEEE</sequence>
<dbReference type="InterPro" id="IPR007148">
    <property type="entry name" value="SSU_processome_Utp12"/>
</dbReference>
<dbReference type="AlphaFoldDB" id="A0A3N0XWA7"/>
<organism evidence="8 9">
    <name type="scientific">Anabarilius grahami</name>
    <name type="common">Kanglang fish</name>
    <name type="synonym">Barilius grahami</name>
    <dbReference type="NCBI Taxonomy" id="495550"/>
    <lineage>
        <taxon>Eukaryota</taxon>
        <taxon>Metazoa</taxon>
        <taxon>Chordata</taxon>
        <taxon>Craniata</taxon>
        <taxon>Vertebrata</taxon>
        <taxon>Euteleostomi</taxon>
        <taxon>Actinopterygii</taxon>
        <taxon>Neopterygii</taxon>
        <taxon>Teleostei</taxon>
        <taxon>Ostariophysi</taxon>
        <taxon>Cypriniformes</taxon>
        <taxon>Xenocyprididae</taxon>
        <taxon>Xenocypridinae</taxon>
        <taxon>Xenocypridinae incertae sedis</taxon>
        <taxon>Anabarilius</taxon>
    </lineage>
</organism>
<dbReference type="Gene3D" id="2.130.10.10">
    <property type="entry name" value="YVTN repeat-like/Quinoprotein amine dehydrogenase"/>
    <property type="match status" value="2"/>
</dbReference>
<evidence type="ECO:0000313" key="8">
    <source>
        <dbReference type="EMBL" id="ROJ78863.1"/>
    </source>
</evidence>
<dbReference type="InterPro" id="IPR024977">
    <property type="entry name" value="Apc4-like_WD40_dom"/>
</dbReference>
<dbReference type="Pfam" id="PF12894">
    <property type="entry name" value="ANAPC4_WD40"/>
    <property type="match status" value="1"/>
</dbReference>
<reference evidence="8 9" key="1">
    <citation type="submission" date="2018-10" db="EMBL/GenBank/DDBJ databases">
        <title>Genome assembly for a Yunnan-Guizhou Plateau 3E fish, Anabarilius grahami (Regan), and its evolutionary and genetic applications.</title>
        <authorList>
            <person name="Jiang W."/>
        </authorList>
    </citation>
    <scope>NUCLEOTIDE SEQUENCE [LARGE SCALE GENOMIC DNA]</scope>
    <source>
        <strain evidence="8">AG-KIZ</strain>
        <tissue evidence="8">Muscle</tissue>
    </source>
</reference>
<comment type="similarity">
    <text evidence="3">Belongs to the UTP5 family.</text>
</comment>